<sequence length="205" mass="23534">MKPRSFYISILTICIVAVFSGCYSPKNRSNSKLSKSFTRDTIQVGYTYWWPHSGPFIGICGDRYALVFTGEINKINKPKKESHLLVSSHKMIIEIEEILTVRNLEKNKYQQQQLLSSNCCENLDLEEGDNVIVFCYEYSGGYSIPGQNSILKIEDSNTAIVKSIKKYIKADQNPLVLKDDIVLWKQYGFEKDLTRIIACKQEIKK</sequence>
<evidence type="ECO:0000256" key="1">
    <source>
        <dbReference type="SAM" id="Phobius"/>
    </source>
</evidence>
<keyword evidence="1" id="KW-0812">Transmembrane</keyword>
<gene>
    <name evidence="2" type="ORF">JJQ60_10260</name>
</gene>
<reference evidence="2" key="1">
    <citation type="submission" date="2021-01" db="EMBL/GenBank/DDBJ databases">
        <authorList>
            <person name="Zhong Y.L."/>
        </authorList>
    </citation>
    <scope>NUCLEOTIDE SEQUENCE</scope>
    <source>
        <strain evidence="2">KCTC 23302</strain>
    </source>
</reference>
<keyword evidence="3" id="KW-1185">Reference proteome</keyword>
<dbReference type="Proteomes" id="UP000651057">
    <property type="component" value="Unassembled WGS sequence"/>
</dbReference>
<dbReference type="RefSeq" id="WP_201919325.1">
    <property type="nucleotide sequence ID" value="NZ_BAABAX010000005.1"/>
</dbReference>
<comment type="caution">
    <text evidence="2">The sequence shown here is derived from an EMBL/GenBank/DDBJ whole genome shotgun (WGS) entry which is preliminary data.</text>
</comment>
<accession>A0A936ZX68</accession>
<keyword evidence="1" id="KW-0472">Membrane</keyword>
<dbReference type="AlphaFoldDB" id="A0A936ZX68"/>
<dbReference type="PROSITE" id="PS51257">
    <property type="entry name" value="PROKAR_LIPOPROTEIN"/>
    <property type="match status" value="1"/>
</dbReference>
<feature type="transmembrane region" description="Helical" evidence="1">
    <location>
        <begin position="6"/>
        <end position="25"/>
    </location>
</feature>
<dbReference type="EMBL" id="JAERQJ010000003">
    <property type="protein sequence ID" value="MBL0683901.1"/>
    <property type="molecule type" value="Genomic_DNA"/>
</dbReference>
<organism evidence="2 3">
    <name type="scientific">Aquimarina mytili</name>
    <dbReference type="NCBI Taxonomy" id="874423"/>
    <lineage>
        <taxon>Bacteria</taxon>
        <taxon>Pseudomonadati</taxon>
        <taxon>Bacteroidota</taxon>
        <taxon>Flavobacteriia</taxon>
        <taxon>Flavobacteriales</taxon>
        <taxon>Flavobacteriaceae</taxon>
        <taxon>Aquimarina</taxon>
    </lineage>
</organism>
<evidence type="ECO:0000313" key="3">
    <source>
        <dbReference type="Proteomes" id="UP000651057"/>
    </source>
</evidence>
<proteinExistence type="predicted"/>
<protein>
    <recommendedName>
        <fullName evidence="4">Lipoprotein</fullName>
    </recommendedName>
</protein>
<name>A0A936ZX68_9FLAO</name>
<evidence type="ECO:0008006" key="4">
    <source>
        <dbReference type="Google" id="ProtNLM"/>
    </source>
</evidence>
<keyword evidence="1" id="KW-1133">Transmembrane helix</keyword>
<evidence type="ECO:0000313" key="2">
    <source>
        <dbReference type="EMBL" id="MBL0683901.1"/>
    </source>
</evidence>